<reference evidence="1" key="1">
    <citation type="submission" date="2020-08" db="EMBL/GenBank/DDBJ databases">
        <title>Multicomponent nature underlies the extraordinary mechanical properties of spider dragline silk.</title>
        <authorList>
            <person name="Kono N."/>
            <person name="Nakamura H."/>
            <person name="Mori M."/>
            <person name="Yoshida Y."/>
            <person name="Ohtoshi R."/>
            <person name="Malay A.D."/>
            <person name="Moran D.A.P."/>
            <person name="Tomita M."/>
            <person name="Numata K."/>
            <person name="Arakawa K."/>
        </authorList>
    </citation>
    <scope>NUCLEOTIDE SEQUENCE</scope>
</reference>
<evidence type="ECO:0000313" key="2">
    <source>
        <dbReference type="Proteomes" id="UP000887159"/>
    </source>
</evidence>
<keyword evidence="2" id="KW-1185">Reference proteome</keyword>
<accession>A0A8X7BLX8</accession>
<gene>
    <name evidence="1" type="primary">g.8189</name>
    <name evidence="1" type="ORF">TNCV_4844321</name>
</gene>
<dbReference type="PANTHER" id="PTHR47018">
    <property type="entry name" value="CXC DOMAIN-CONTAINING PROTEIN-RELATED"/>
    <property type="match status" value="1"/>
</dbReference>
<sequence length="461" mass="52814">MTLKSLTSSRKVIDIINHYGHCISYNAIEELETEATYSSVSRTGICPEAVNKNENLSTGMAFDNFDRFVDTKNGKDTLHDTVGIIYQNIDPNFEEEFVVEEEEAGVTTHNKRRRRSFETIEYELPQCSKKLKKTTNIQAENEEEVNIIVHKSLYDRIDNVWMLSHAFRLVDTPMWTGFNSKIMIDDSPQQLISYLTPINESPTSNAVVLATMQQCMSVLQELSQEYMQVTYDLAIAKIALQIQATENNTFQKLFIHLGAFHIMMSYFKAIGKVINDCGLTTIMVESEMLASGSVSSFIEGKHFNRCKRLHPILSRSIREGDFQLFLDILPKITNLIFVFNHQNYTKWTVQYHYNLRKVSTTHPGLEDFQKGFFGIKRTNKPFSRQPIDLTLEQTINADAARTLTGIAHLTNSISARQRWARSHDIRSTIITHVLEEIGITKKQDISTELQPHNIKKKLSST</sequence>
<dbReference type="AlphaFoldDB" id="A0A8X7BLX8"/>
<organism evidence="1 2">
    <name type="scientific">Trichonephila clavipes</name>
    <name type="common">Golden silk orbweaver</name>
    <name type="synonym">Nephila clavipes</name>
    <dbReference type="NCBI Taxonomy" id="2585209"/>
    <lineage>
        <taxon>Eukaryota</taxon>
        <taxon>Metazoa</taxon>
        <taxon>Ecdysozoa</taxon>
        <taxon>Arthropoda</taxon>
        <taxon>Chelicerata</taxon>
        <taxon>Arachnida</taxon>
        <taxon>Araneae</taxon>
        <taxon>Araneomorphae</taxon>
        <taxon>Entelegynae</taxon>
        <taxon>Araneoidea</taxon>
        <taxon>Nephilidae</taxon>
        <taxon>Trichonephila</taxon>
    </lineage>
</organism>
<evidence type="ECO:0000313" key="1">
    <source>
        <dbReference type="EMBL" id="GFY36060.1"/>
    </source>
</evidence>
<dbReference type="EMBL" id="BMAU01021435">
    <property type="protein sequence ID" value="GFY36060.1"/>
    <property type="molecule type" value="Genomic_DNA"/>
</dbReference>
<comment type="caution">
    <text evidence="1">The sequence shown here is derived from an EMBL/GenBank/DDBJ whole genome shotgun (WGS) entry which is preliminary data.</text>
</comment>
<dbReference type="PANTHER" id="PTHR47018:SF3">
    <property type="entry name" value="MYCBP-ASSOCIATED PROTEIN"/>
    <property type="match status" value="1"/>
</dbReference>
<name>A0A8X7BLX8_TRICX</name>
<protein>
    <submittedName>
        <fullName evidence="1">Uncharacterized protein</fullName>
    </submittedName>
</protein>
<proteinExistence type="predicted"/>
<dbReference type="Proteomes" id="UP000887159">
    <property type="component" value="Unassembled WGS sequence"/>
</dbReference>